<evidence type="ECO:0000313" key="8">
    <source>
        <dbReference type="EMBL" id="GGE64335.1"/>
    </source>
</evidence>
<feature type="transmembrane region" description="Helical" evidence="6">
    <location>
        <begin position="321"/>
        <end position="338"/>
    </location>
</feature>
<dbReference type="PANTHER" id="PTHR23513">
    <property type="entry name" value="INTEGRAL MEMBRANE EFFLUX PROTEIN-RELATED"/>
    <property type="match status" value="1"/>
</dbReference>
<feature type="transmembrane region" description="Helical" evidence="6">
    <location>
        <begin position="16"/>
        <end position="36"/>
    </location>
</feature>
<evidence type="ECO:0000256" key="1">
    <source>
        <dbReference type="ARBA" id="ARBA00004651"/>
    </source>
</evidence>
<sequence>MLAVLVAVAQGESRDWAVPAVLLCVSIPQIALAPFAAPLLDRLGPRPIVVASGAAQVVALLCAAVFPELAVILCVLVFTASISALDSAGMLLLADRAPRETNSETAARAFARLDTARLLGGFIGPVLGGVALEYLSLSWVFVAEAAAVGVLALTAMFYPQVQWEAAGAASTWWHRVKEAPALLFRNRVARVALTGLAAAIVFTSFFSAAQAIYGVETLDLSPIGVAVLAQAFVLGRLLGAHWAGRLTGDVAYRWLLIATFLMGVGLMVPGLVHSSVAAGIGFAVAGVANAIQVAAIRLIVVDAVPSEVRGRSLSTMGTVNQTAGVLGTAGAGLALAALGPAGTLVVAGAGTVLAAVFSAVFGRSPQKAVSPRQA</sequence>
<proteinExistence type="predicted"/>
<dbReference type="PANTHER" id="PTHR23513:SF6">
    <property type="entry name" value="MAJOR FACILITATOR SUPERFAMILY ASSOCIATED DOMAIN-CONTAINING PROTEIN"/>
    <property type="match status" value="1"/>
</dbReference>
<feature type="transmembrane region" description="Helical" evidence="6">
    <location>
        <begin position="138"/>
        <end position="158"/>
    </location>
</feature>
<keyword evidence="5 6" id="KW-0472">Membrane</keyword>
<protein>
    <submittedName>
        <fullName evidence="8">Tetracycline efflux MFS transporter Tet(30)</fullName>
    </submittedName>
</protein>
<evidence type="ECO:0000256" key="3">
    <source>
        <dbReference type="ARBA" id="ARBA00022692"/>
    </source>
</evidence>
<comment type="subcellular location">
    <subcellularLocation>
        <location evidence="1">Cell membrane</location>
        <topology evidence="1">Multi-pass membrane protein</topology>
    </subcellularLocation>
</comment>
<accession>A0A917ENV0</accession>
<evidence type="ECO:0000256" key="2">
    <source>
        <dbReference type="ARBA" id="ARBA00022475"/>
    </source>
</evidence>
<dbReference type="EMBL" id="BMIS01000003">
    <property type="protein sequence ID" value="GGE64335.1"/>
    <property type="molecule type" value="Genomic_DNA"/>
</dbReference>
<evidence type="ECO:0000256" key="4">
    <source>
        <dbReference type="ARBA" id="ARBA00022989"/>
    </source>
</evidence>
<reference evidence="8" key="1">
    <citation type="journal article" date="2014" name="Int. J. Syst. Evol. Microbiol.">
        <title>Complete genome sequence of Corynebacterium casei LMG S-19264T (=DSM 44701T), isolated from a smear-ripened cheese.</title>
        <authorList>
            <consortium name="US DOE Joint Genome Institute (JGI-PGF)"/>
            <person name="Walter F."/>
            <person name="Albersmeier A."/>
            <person name="Kalinowski J."/>
            <person name="Ruckert C."/>
        </authorList>
    </citation>
    <scope>NUCLEOTIDE SEQUENCE</scope>
    <source>
        <strain evidence="8">CGMCC 1.15388</strain>
    </source>
</reference>
<name>A0A917ENV0_9MICC</name>
<feature type="transmembrane region" description="Helical" evidence="6">
    <location>
        <begin position="344"/>
        <end position="362"/>
    </location>
</feature>
<evidence type="ECO:0000256" key="6">
    <source>
        <dbReference type="SAM" id="Phobius"/>
    </source>
</evidence>
<dbReference type="GO" id="GO:0022857">
    <property type="term" value="F:transmembrane transporter activity"/>
    <property type="evidence" value="ECO:0007669"/>
    <property type="project" value="InterPro"/>
</dbReference>
<evidence type="ECO:0000259" key="7">
    <source>
        <dbReference type="PROSITE" id="PS50850"/>
    </source>
</evidence>
<feature type="transmembrane region" description="Helical" evidence="6">
    <location>
        <begin position="191"/>
        <end position="214"/>
    </location>
</feature>
<organism evidence="8 9">
    <name type="scientific">Nesterenkonia cremea</name>
    <dbReference type="NCBI Taxonomy" id="1882340"/>
    <lineage>
        <taxon>Bacteria</taxon>
        <taxon>Bacillati</taxon>
        <taxon>Actinomycetota</taxon>
        <taxon>Actinomycetes</taxon>
        <taxon>Micrococcales</taxon>
        <taxon>Micrococcaceae</taxon>
        <taxon>Nesterenkonia</taxon>
    </lineage>
</organism>
<reference evidence="8" key="2">
    <citation type="submission" date="2020-09" db="EMBL/GenBank/DDBJ databases">
        <authorList>
            <person name="Sun Q."/>
            <person name="Zhou Y."/>
        </authorList>
    </citation>
    <scope>NUCLEOTIDE SEQUENCE</scope>
    <source>
        <strain evidence="8">CGMCC 1.15388</strain>
    </source>
</reference>
<evidence type="ECO:0000313" key="9">
    <source>
        <dbReference type="Proteomes" id="UP000633136"/>
    </source>
</evidence>
<keyword evidence="4 6" id="KW-1133">Transmembrane helix</keyword>
<dbReference type="AlphaFoldDB" id="A0A917ENV0"/>
<dbReference type="InterPro" id="IPR020846">
    <property type="entry name" value="MFS_dom"/>
</dbReference>
<feature type="transmembrane region" description="Helical" evidence="6">
    <location>
        <begin position="220"/>
        <end position="239"/>
    </location>
</feature>
<dbReference type="PROSITE" id="PS50850">
    <property type="entry name" value="MFS"/>
    <property type="match status" value="1"/>
</dbReference>
<feature type="transmembrane region" description="Helical" evidence="6">
    <location>
        <begin position="251"/>
        <end position="272"/>
    </location>
</feature>
<keyword evidence="9" id="KW-1185">Reference proteome</keyword>
<dbReference type="Pfam" id="PF07690">
    <property type="entry name" value="MFS_1"/>
    <property type="match status" value="1"/>
</dbReference>
<feature type="transmembrane region" description="Helical" evidence="6">
    <location>
        <begin position="278"/>
        <end position="300"/>
    </location>
</feature>
<dbReference type="SUPFAM" id="SSF103473">
    <property type="entry name" value="MFS general substrate transporter"/>
    <property type="match status" value="1"/>
</dbReference>
<keyword evidence="2" id="KW-1003">Cell membrane</keyword>
<keyword evidence="3 6" id="KW-0812">Transmembrane</keyword>
<comment type="caution">
    <text evidence="8">The sequence shown here is derived from an EMBL/GenBank/DDBJ whole genome shotgun (WGS) entry which is preliminary data.</text>
</comment>
<dbReference type="Gene3D" id="1.20.1250.20">
    <property type="entry name" value="MFS general substrate transporter like domains"/>
    <property type="match status" value="1"/>
</dbReference>
<gene>
    <name evidence="8" type="primary">tetA</name>
    <name evidence="8" type="ORF">GCM10011401_09320</name>
</gene>
<evidence type="ECO:0000256" key="5">
    <source>
        <dbReference type="ARBA" id="ARBA00023136"/>
    </source>
</evidence>
<dbReference type="GO" id="GO:0005886">
    <property type="term" value="C:plasma membrane"/>
    <property type="evidence" value="ECO:0007669"/>
    <property type="project" value="UniProtKB-SubCell"/>
</dbReference>
<dbReference type="InterPro" id="IPR036259">
    <property type="entry name" value="MFS_trans_sf"/>
</dbReference>
<feature type="domain" description="Major facilitator superfamily (MFS) profile" evidence="7">
    <location>
        <begin position="1"/>
        <end position="162"/>
    </location>
</feature>
<dbReference type="InterPro" id="IPR011701">
    <property type="entry name" value="MFS"/>
</dbReference>
<dbReference type="Proteomes" id="UP000633136">
    <property type="component" value="Unassembled WGS sequence"/>
</dbReference>